<keyword evidence="1 4" id="KW-0732">Signal</keyword>
<accession>A0A2B4S0S4</accession>
<feature type="domain" description="Ig-like" evidence="5">
    <location>
        <begin position="140"/>
        <end position="217"/>
    </location>
</feature>
<evidence type="ECO:0000313" key="7">
    <source>
        <dbReference type="Proteomes" id="UP000225706"/>
    </source>
</evidence>
<dbReference type="FunFam" id="2.60.40.10:FF:000107">
    <property type="entry name" value="Myosin, light chain kinase a"/>
    <property type="match status" value="1"/>
</dbReference>
<dbReference type="Proteomes" id="UP000225706">
    <property type="component" value="Unassembled WGS sequence"/>
</dbReference>
<dbReference type="Pfam" id="PF13927">
    <property type="entry name" value="Ig_3"/>
    <property type="match status" value="1"/>
</dbReference>
<dbReference type="InterPro" id="IPR003599">
    <property type="entry name" value="Ig_sub"/>
</dbReference>
<evidence type="ECO:0000256" key="4">
    <source>
        <dbReference type="SAM" id="SignalP"/>
    </source>
</evidence>
<dbReference type="GO" id="GO:0005886">
    <property type="term" value="C:plasma membrane"/>
    <property type="evidence" value="ECO:0007669"/>
    <property type="project" value="TreeGrafter"/>
</dbReference>
<dbReference type="Gene3D" id="2.60.40.10">
    <property type="entry name" value="Immunoglobulins"/>
    <property type="match status" value="1"/>
</dbReference>
<evidence type="ECO:0000256" key="1">
    <source>
        <dbReference type="ARBA" id="ARBA00022729"/>
    </source>
</evidence>
<keyword evidence="3" id="KW-0393">Immunoglobulin domain</keyword>
<dbReference type="GO" id="GO:0043025">
    <property type="term" value="C:neuronal cell body"/>
    <property type="evidence" value="ECO:0007669"/>
    <property type="project" value="TreeGrafter"/>
</dbReference>
<protein>
    <submittedName>
        <fullName evidence="6">Hemicentin-2</fullName>
    </submittedName>
</protein>
<dbReference type="InterPro" id="IPR050958">
    <property type="entry name" value="Cell_Adh-Cytoskel_Orgn"/>
</dbReference>
<feature type="chain" id="PRO_5013401190" evidence="4">
    <location>
        <begin position="26"/>
        <end position="513"/>
    </location>
</feature>
<dbReference type="SUPFAM" id="SSF48726">
    <property type="entry name" value="Immunoglobulin"/>
    <property type="match status" value="1"/>
</dbReference>
<feature type="signal peptide" evidence="4">
    <location>
        <begin position="1"/>
        <end position="25"/>
    </location>
</feature>
<dbReference type="InterPro" id="IPR013783">
    <property type="entry name" value="Ig-like_fold"/>
</dbReference>
<gene>
    <name evidence="6" type="primary">Hmcn2</name>
    <name evidence="6" type="ORF">AWC38_SpisGene12808</name>
</gene>
<dbReference type="InterPro" id="IPR007110">
    <property type="entry name" value="Ig-like_dom"/>
</dbReference>
<dbReference type="GO" id="GO:0007156">
    <property type="term" value="P:homophilic cell adhesion via plasma membrane adhesion molecules"/>
    <property type="evidence" value="ECO:0007669"/>
    <property type="project" value="TreeGrafter"/>
</dbReference>
<evidence type="ECO:0000256" key="3">
    <source>
        <dbReference type="ARBA" id="ARBA00023319"/>
    </source>
</evidence>
<dbReference type="GO" id="GO:0030424">
    <property type="term" value="C:axon"/>
    <property type="evidence" value="ECO:0007669"/>
    <property type="project" value="TreeGrafter"/>
</dbReference>
<comment type="caution">
    <text evidence="6">The sequence shown here is derived from an EMBL/GenBank/DDBJ whole genome shotgun (WGS) entry which is preliminary data.</text>
</comment>
<dbReference type="GO" id="GO:0008046">
    <property type="term" value="F:axon guidance receptor activity"/>
    <property type="evidence" value="ECO:0007669"/>
    <property type="project" value="TreeGrafter"/>
</dbReference>
<dbReference type="SMART" id="SM00408">
    <property type="entry name" value="IGc2"/>
    <property type="match status" value="1"/>
</dbReference>
<evidence type="ECO:0000313" key="6">
    <source>
        <dbReference type="EMBL" id="PFX22649.1"/>
    </source>
</evidence>
<dbReference type="AlphaFoldDB" id="A0A2B4S0S4"/>
<proteinExistence type="predicted"/>
<sequence length="513" mass="57437">MRSRTILRLLLFVKVILLLTIQGKSDKEYALTGTTILQAQRGELVTIKGYYKYCLTPSFYCPTCVRQVYLNLFNMSICLATIRKSQLDCQEKHFSQTYTAPSVGGAYEIKMEEILDFNCLPNRKSNAGSSLGTVLVEEPPTIAKGSSSLFEVVTGDSLTLQCSVRGYPSPAVRWYKDDSKQVHNDTSLEFSSIKQSDAGLYTCNASNVAGSDSRVVKVLVRERRPIIKQAVSICDDSNLFQNDLVTFTVILSHDFFSRDIAFDTLLVWTLPYYASMLSHVPLTNVSNPYPGEYNIKIGEIQPVSSKQINITVQIDPKRVLSVGKYFLSVPSFILYEQRMANDAAKMFVSSIQSVTINFTVREDAQRGFLLNPLSDEVYLCQEKKSDLEPSCYFSNDGVQWIGLDPRVKMISGMTVRGLYQRIFAVATDNRCHVVSGDKVIWTGIMPEEWKRESFSRDFVPAILVPGKLESDLPEHLYIATKTDGSVSYGASAKGLHKKIGSGVWNLVTSWECP</sequence>
<dbReference type="PANTHER" id="PTHR45080">
    <property type="entry name" value="CONTACTIN 5"/>
    <property type="match status" value="1"/>
</dbReference>
<dbReference type="PANTHER" id="PTHR45080:SF8">
    <property type="entry name" value="IG-LIKE DOMAIN-CONTAINING PROTEIN"/>
    <property type="match status" value="1"/>
</dbReference>
<evidence type="ECO:0000256" key="2">
    <source>
        <dbReference type="ARBA" id="ARBA00023157"/>
    </source>
</evidence>
<evidence type="ECO:0000259" key="5">
    <source>
        <dbReference type="PROSITE" id="PS50835"/>
    </source>
</evidence>
<keyword evidence="7" id="KW-1185">Reference proteome</keyword>
<dbReference type="InterPro" id="IPR036179">
    <property type="entry name" value="Ig-like_dom_sf"/>
</dbReference>
<keyword evidence="2" id="KW-1015">Disulfide bond</keyword>
<dbReference type="GO" id="GO:0050808">
    <property type="term" value="P:synapse organization"/>
    <property type="evidence" value="ECO:0007669"/>
    <property type="project" value="TreeGrafter"/>
</dbReference>
<dbReference type="SMART" id="SM00409">
    <property type="entry name" value="IG"/>
    <property type="match status" value="1"/>
</dbReference>
<name>A0A2B4S0S4_STYPI</name>
<dbReference type="EMBL" id="LSMT01000233">
    <property type="protein sequence ID" value="PFX22649.1"/>
    <property type="molecule type" value="Genomic_DNA"/>
</dbReference>
<dbReference type="InterPro" id="IPR003598">
    <property type="entry name" value="Ig_sub2"/>
</dbReference>
<reference evidence="7" key="1">
    <citation type="journal article" date="2017" name="bioRxiv">
        <title>Comparative analysis of the genomes of Stylophora pistillata and Acropora digitifera provides evidence for extensive differences between species of corals.</title>
        <authorList>
            <person name="Voolstra C.R."/>
            <person name="Li Y."/>
            <person name="Liew Y.J."/>
            <person name="Baumgarten S."/>
            <person name="Zoccola D."/>
            <person name="Flot J.-F."/>
            <person name="Tambutte S."/>
            <person name="Allemand D."/>
            <person name="Aranda M."/>
        </authorList>
    </citation>
    <scope>NUCLEOTIDE SEQUENCE [LARGE SCALE GENOMIC DNA]</scope>
</reference>
<organism evidence="6 7">
    <name type="scientific">Stylophora pistillata</name>
    <name type="common">Smooth cauliflower coral</name>
    <dbReference type="NCBI Taxonomy" id="50429"/>
    <lineage>
        <taxon>Eukaryota</taxon>
        <taxon>Metazoa</taxon>
        <taxon>Cnidaria</taxon>
        <taxon>Anthozoa</taxon>
        <taxon>Hexacorallia</taxon>
        <taxon>Scleractinia</taxon>
        <taxon>Astrocoeniina</taxon>
        <taxon>Pocilloporidae</taxon>
        <taxon>Stylophora</taxon>
    </lineage>
</organism>
<dbReference type="OrthoDB" id="6234674at2759"/>
<dbReference type="PROSITE" id="PS50835">
    <property type="entry name" value="IG_LIKE"/>
    <property type="match status" value="1"/>
</dbReference>